<dbReference type="KEGG" id="dsi:Dsimw501_GD16730"/>
<name>B4R2B6_DROSI</name>
<dbReference type="HOGENOM" id="CLU_1817849_0_0_1"/>
<gene>
    <name evidence="4" type="primary">Dsim\GD16730</name>
    <name evidence="4" type="ORF">Dsim_GD16730</name>
</gene>
<feature type="signal peptide" evidence="3">
    <location>
        <begin position="1"/>
        <end position="20"/>
    </location>
</feature>
<dbReference type="Proteomes" id="UP000000304">
    <property type="component" value="Chromosome 3R"/>
</dbReference>
<keyword evidence="2" id="KW-1133">Transmembrane helix</keyword>
<dbReference type="STRING" id="7240.B4R2B6"/>
<feature type="chain" id="PRO_5002824892" evidence="3">
    <location>
        <begin position="21"/>
        <end position="143"/>
    </location>
</feature>
<evidence type="ECO:0000256" key="2">
    <source>
        <dbReference type="SAM" id="Phobius"/>
    </source>
</evidence>
<dbReference type="OrthoDB" id="7857937at2759"/>
<evidence type="ECO:0000256" key="3">
    <source>
        <dbReference type="SAM" id="SignalP"/>
    </source>
</evidence>
<evidence type="ECO:0000313" key="5">
    <source>
        <dbReference type="Proteomes" id="UP000000304"/>
    </source>
</evidence>
<keyword evidence="2" id="KW-0812">Transmembrane</keyword>
<proteinExistence type="predicted"/>
<feature type="transmembrane region" description="Helical" evidence="2">
    <location>
        <begin position="36"/>
        <end position="62"/>
    </location>
</feature>
<reference evidence="4 5" key="1">
    <citation type="journal article" date="2007" name="Nature">
        <title>Evolution of genes and genomes on the Drosophila phylogeny.</title>
        <authorList>
            <consortium name="Drosophila 12 Genomes Consortium"/>
            <person name="Clark A.G."/>
            <person name="Eisen M.B."/>
            <person name="Smith D.R."/>
            <person name="Bergman C.M."/>
            <person name="Oliver B."/>
            <person name="Markow T.A."/>
            <person name="Kaufman T.C."/>
            <person name="Kellis M."/>
            <person name="Gelbart W."/>
            <person name="Iyer V.N."/>
            <person name="Pollard D.A."/>
            <person name="Sackton T.B."/>
            <person name="Larracuente A.M."/>
            <person name="Singh N.D."/>
            <person name="Abad J.P."/>
            <person name="Abt D.N."/>
            <person name="Adryan B."/>
            <person name="Aguade M."/>
            <person name="Akashi H."/>
            <person name="Anderson W.W."/>
            <person name="Aquadro C.F."/>
            <person name="Ardell D.H."/>
            <person name="Arguello R."/>
            <person name="Artieri C.G."/>
            <person name="Barbash D.A."/>
            <person name="Barker D."/>
            <person name="Barsanti P."/>
            <person name="Batterham P."/>
            <person name="Batzoglou S."/>
            <person name="Begun D."/>
            <person name="Bhutkar A."/>
            <person name="Blanco E."/>
            <person name="Bosak S.A."/>
            <person name="Bradley R.K."/>
            <person name="Brand A.D."/>
            <person name="Brent M.R."/>
            <person name="Brooks A.N."/>
            <person name="Brown R.H."/>
            <person name="Butlin R.K."/>
            <person name="Caggese C."/>
            <person name="Calvi B.R."/>
            <person name="Bernardo de Carvalho A."/>
            <person name="Caspi A."/>
            <person name="Castrezana S."/>
            <person name="Celniker S.E."/>
            <person name="Chang J.L."/>
            <person name="Chapple C."/>
            <person name="Chatterji S."/>
            <person name="Chinwalla A."/>
            <person name="Civetta A."/>
            <person name="Clifton S.W."/>
            <person name="Comeron J.M."/>
            <person name="Costello J.C."/>
            <person name="Coyne J.A."/>
            <person name="Daub J."/>
            <person name="David R.G."/>
            <person name="Delcher A.L."/>
            <person name="Delehaunty K."/>
            <person name="Do C.B."/>
            <person name="Ebling H."/>
            <person name="Edwards K."/>
            <person name="Eickbush T."/>
            <person name="Evans J.D."/>
            <person name="Filipski A."/>
            <person name="Findeiss S."/>
            <person name="Freyhult E."/>
            <person name="Fulton L."/>
            <person name="Fulton R."/>
            <person name="Garcia A.C."/>
            <person name="Gardiner A."/>
            <person name="Garfield D.A."/>
            <person name="Garvin B.E."/>
            <person name="Gibson G."/>
            <person name="Gilbert D."/>
            <person name="Gnerre S."/>
            <person name="Godfrey J."/>
            <person name="Good R."/>
            <person name="Gotea V."/>
            <person name="Gravely B."/>
            <person name="Greenberg A.J."/>
            <person name="Griffiths-Jones S."/>
            <person name="Gross S."/>
            <person name="Guigo R."/>
            <person name="Gustafson E.A."/>
            <person name="Haerty W."/>
            <person name="Hahn M.W."/>
            <person name="Halligan D.L."/>
            <person name="Halpern A.L."/>
            <person name="Halter G.M."/>
            <person name="Han M.V."/>
            <person name="Heger A."/>
            <person name="Hillier L."/>
            <person name="Hinrichs A.S."/>
            <person name="Holmes I."/>
            <person name="Hoskins R.A."/>
            <person name="Hubisz M.J."/>
            <person name="Hultmark D."/>
            <person name="Huntley M.A."/>
            <person name="Jaffe D.B."/>
            <person name="Jagadeeshan S."/>
            <person name="Jeck W.R."/>
            <person name="Johnson J."/>
            <person name="Jones C.D."/>
            <person name="Jordan W.C."/>
            <person name="Karpen G.H."/>
            <person name="Kataoka E."/>
            <person name="Keightley P.D."/>
            <person name="Kheradpour P."/>
            <person name="Kirkness E.F."/>
            <person name="Koerich L.B."/>
            <person name="Kristiansen K."/>
            <person name="Kudrna D."/>
            <person name="Kulathinal R.J."/>
            <person name="Kumar S."/>
            <person name="Kwok R."/>
            <person name="Lander E."/>
            <person name="Langley C.H."/>
            <person name="Lapoint R."/>
            <person name="Lazzaro B.P."/>
            <person name="Lee S.J."/>
            <person name="Levesque L."/>
            <person name="Li R."/>
            <person name="Lin C.F."/>
            <person name="Lin M.F."/>
            <person name="Lindblad-Toh K."/>
            <person name="Llopart A."/>
            <person name="Long M."/>
            <person name="Low L."/>
            <person name="Lozovsky E."/>
            <person name="Lu J."/>
            <person name="Luo M."/>
            <person name="Machado C.A."/>
            <person name="Makalowski W."/>
            <person name="Marzo M."/>
            <person name="Matsuda M."/>
            <person name="Matzkin L."/>
            <person name="McAllister B."/>
            <person name="McBride C.S."/>
            <person name="McKernan B."/>
            <person name="McKernan K."/>
            <person name="Mendez-Lago M."/>
            <person name="Minx P."/>
            <person name="Mollenhauer M.U."/>
            <person name="Montooth K."/>
            <person name="Mount S.M."/>
            <person name="Mu X."/>
            <person name="Myers E."/>
            <person name="Negre B."/>
            <person name="Newfeld S."/>
            <person name="Nielsen R."/>
            <person name="Noor M.A."/>
            <person name="O'Grady P."/>
            <person name="Pachter L."/>
            <person name="Papaceit M."/>
            <person name="Parisi M.J."/>
            <person name="Parisi M."/>
            <person name="Parts L."/>
            <person name="Pedersen J.S."/>
            <person name="Pesole G."/>
            <person name="Phillippy A.M."/>
            <person name="Ponting C.P."/>
            <person name="Pop M."/>
            <person name="Porcelli D."/>
            <person name="Powell J.R."/>
            <person name="Prohaska S."/>
            <person name="Pruitt K."/>
            <person name="Puig M."/>
            <person name="Quesneville H."/>
            <person name="Ram K.R."/>
            <person name="Rand D."/>
            <person name="Rasmussen M.D."/>
            <person name="Reed L.K."/>
            <person name="Reenan R."/>
            <person name="Reily A."/>
            <person name="Remington K.A."/>
            <person name="Rieger T.T."/>
            <person name="Ritchie M.G."/>
            <person name="Robin C."/>
            <person name="Rogers Y.H."/>
            <person name="Rohde C."/>
            <person name="Rozas J."/>
            <person name="Rubenfield M.J."/>
            <person name="Ruiz A."/>
            <person name="Russo S."/>
            <person name="Salzberg S.L."/>
            <person name="Sanchez-Gracia A."/>
            <person name="Saranga D.J."/>
            <person name="Sato H."/>
            <person name="Schaeffer S.W."/>
            <person name="Schatz M.C."/>
            <person name="Schlenke T."/>
            <person name="Schwartz R."/>
            <person name="Segarra C."/>
            <person name="Singh R.S."/>
            <person name="Sirot L."/>
            <person name="Sirota M."/>
            <person name="Sisneros N.B."/>
            <person name="Smith C.D."/>
            <person name="Smith T.F."/>
            <person name="Spieth J."/>
            <person name="Stage D.E."/>
            <person name="Stark A."/>
            <person name="Stephan W."/>
            <person name="Strausberg R.L."/>
            <person name="Strempel S."/>
            <person name="Sturgill D."/>
            <person name="Sutton G."/>
            <person name="Sutton G.G."/>
            <person name="Tao W."/>
            <person name="Teichmann S."/>
            <person name="Tobari Y.N."/>
            <person name="Tomimura Y."/>
            <person name="Tsolas J.M."/>
            <person name="Valente V.L."/>
            <person name="Venter E."/>
            <person name="Venter J.C."/>
            <person name="Vicario S."/>
            <person name="Vieira F.G."/>
            <person name="Vilella A.J."/>
            <person name="Villasante A."/>
            <person name="Walenz B."/>
            <person name="Wang J."/>
            <person name="Wasserman M."/>
            <person name="Watts T."/>
            <person name="Wilson D."/>
            <person name="Wilson R.K."/>
            <person name="Wing R.A."/>
            <person name="Wolfner M.F."/>
            <person name="Wong A."/>
            <person name="Wong G.K."/>
            <person name="Wu C.I."/>
            <person name="Wu G."/>
            <person name="Yamamoto D."/>
            <person name="Yang H.P."/>
            <person name="Yang S.P."/>
            <person name="Yorke J.A."/>
            <person name="Yoshida K."/>
            <person name="Zdobnov E."/>
            <person name="Zhang P."/>
            <person name="Zhang Y."/>
            <person name="Zimin A.V."/>
            <person name="Baldwin J."/>
            <person name="Abdouelleil A."/>
            <person name="Abdulkadir J."/>
            <person name="Abebe A."/>
            <person name="Abera B."/>
            <person name="Abreu J."/>
            <person name="Acer S.C."/>
            <person name="Aftuck L."/>
            <person name="Alexander A."/>
            <person name="An P."/>
            <person name="Anderson E."/>
            <person name="Anderson S."/>
            <person name="Arachi H."/>
            <person name="Azer M."/>
            <person name="Bachantsang P."/>
            <person name="Barry A."/>
            <person name="Bayul T."/>
            <person name="Berlin A."/>
            <person name="Bessette D."/>
            <person name="Bloom T."/>
            <person name="Blye J."/>
            <person name="Boguslavskiy L."/>
            <person name="Bonnet C."/>
            <person name="Boukhgalter B."/>
            <person name="Bourzgui I."/>
            <person name="Brown A."/>
            <person name="Cahill P."/>
            <person name="Channer S."/>
            <person name="Cheshatsang Y."/>
            <person name="Chuda L."/>
            <person name="Citroen M."/>
            <person name="Collymore A."/>
            <person name="Cooke P."/>
            <person name="Costello M."/>
            <person name="D'Aco K."/>
            <person name="Daza R."/>
            <person name="De Haan G."/>
            <person name="DeGray S."/>
            <person name="DeMaso C."/>
            <person name="Dhargay N."/>
            <person name="Dooley K."/>
            <person name="Dooley E."/>
            <person name="Doricent M."/>
            <person name="Dorje P."/>
            <person name="Dorjee K."/>
            <person name="Dupes A."/>
            <person name="Elong R."/>
            <person name="Falk J."/>
            <person name="Farina A."/>
            <person name="Faro S."/>
            <person name="Ferguson D."/>
            <person name="Fisher S."/>
            <person name="Foley C.D."/>
            <person name="Franke A."/>
            <person name="Friedrich D."/>
            <person name="Gadbois L."/>
            <person name="Gearin G."/>
            <person name="Gearin C.R."/>
            <person name="Giannoukos G."/>
            <person name="Goode T."/>
            <person name="Graham J."/>
            <person name="Grandbois E."/>
            <person name="Grewal S."/>
            <person name="Gyaltsen K."/>
            <person name="Hafez N."/>
            <person name="Hagos B."/>
            <person name="Hall J."/>
            <person name="Henson C."/>
            <person name="Hollinger A."/>
            <person name="Honan T."/>
            <person name="Huard M.D."/>
            <person name="Hughes L."/>
            <person name="Hurhula B."/>
            <person name="Husby M.E."/>
            <person name="Kamat A."/>
            <person name="Kanga B."/>
            <person name="Kashin S."/>
            <person name="Khazanovich D."/>
            <person name="Kisner P."/>
            <person name="Lance K."/>
            <person name="Lara M."/>
            <person name="Lee W."/>
            <person name="Lennon N."/>
            <person name="Letendre F."/>
            <person name="LeVine R."/>
            <person name="Lipovsky A."/>
            <person name="Liu X."/>
            <person name="Liu J."/>
            <person name="Liu S."/>
            <person name="Lokyitsang T."/>
            <person name="Lokyitsang Y."/>
            <person name="Lubonja R."/>
            <person name="Lui A."/>
            <person name="MacDonald P."/>
            <person name="Magnisalis V."/>
            <person name="Maru K."/>
            <person name="Matthews C."/>
            <person name="McCusker W."/>
            <person name="McDonough S."/>
            <person name="Mehta T."/>
            <person name="Meldrim J."/>
            <person name="Meneus L."/>
            <person name="Mihai O."/>
            <person name="Mihalev A."/>
            <person name="Mihova T."/>
            <person name="Mittelman R."/>
            <person name="Mlenga V."/>
            <person name="Montmayeur A."/>
            <person name="Mulrain L."/>
            <person name="Navidi A."/>
            <person name="Naylor J."/>
            <person name="Negash T."/>
            <person name="Nguyen T."/>
            <person name="Nguyen N."/>
            <person name="Nicol R."/>
            <person name="Norbu C."/>
            <person name="Norbu N."/>
            <person name="Novod N."/>
            <person name="O'Neill B."/>
            <person name="Osman S."/>
            <person name="Markiewicz E."/>
            <person name="Oyono O.L."/>
            <person name="Patti C."/>
            <person name="Phunkhang P."/>
            <person name="Pierre F."/>
            <person name="Priest M."/>
            <person name="Raghuraman S."/>
            <person name="Rege F."/>
            <person name="Reyes R."/>
            <person name="Rise C."/>
            <person name="Rogov P."/>
            <person name="Ross K."/>
            <person name="Ryan E."/>
            <person name="Settipalli S."/>
            <person name="Shea T."/>
            <person name="Sherpa N."/>
            <person name="Shi L."/>
            <person name="Shih D."/>
            <person name="Sparrow T."/>
            <person name="Spaulding J."/>
            <person name="Stalker J."/>
            <person name="Stange-Thomann N."/>
            <person name="Stavropoulos S."/>
            <person name="Stone C."/>
            <person name="Strader C."/>
            <person name="Tesfaye S."/>
            <person name="Thomson T."/>
            <person name="Thoulutsang Y."/>
            <person name="Thoulutsang D."/>
            <person name="Topham K."/>
            <person name="Topping I."/>
            <person name="Tsamla T."/>
            <person name="Vassiliev H."/>
            <person name="Vo A."/>
            <person name="Wangchuk T."/>
            <person name="Wangdi T."/>
            <person name="Weiand M."/>
            <person name="Wilkinson J."/>
            <person name="Wilson A."/>
            <person name="Yadav S."/>
            <person name="Young G."/>
            <person name="Yu Q."/>
            <person name="Zembek L."/>
            <person name="Zhong D."/>
            <person name="Zimmer A."/>
            <person name="Zwirko Z."/>
            <person name="Jaffe D.B."/>
            <person name="Alvarez P."/>
            <person name="Brockman W."/>
            <person name="Butler J."/>
            <person name="Chin C."/>
            <person name="Gnerre S."/>
            <person name="Grabherr M."/>
            <person name="Kleber M."/>
            <person name="Mauceli E."/>
            <person name="MacCallum I."/>
        </authorList>
    </citation>
    <scope>NUCLEOTIDE SEQUENCE [LARGE SCALE GENOMIC DNA]</scope>
    <source>
        <strain evidence="5">white501</strain>
    </source>
</reference>
<dbReference type="EMBL" id="CM000364">
    <property type="protein sequence ID" value="EDX15072.1"/>
    <property type="molecule type" value="Genomic_DNA"/>
</dbReference>
<dbReference type="Bgee" id="FBgn0188318">
    <property type="expression patterns" value="Expressed in adult organism"/>
</dbReference>
<dbReference type="OMA" id="KPSVWPH"/>
<evidence type="ECO:0000313" key="4">
    <source>
        <dbReference type="EMBL" id="EDX15072.1"/>
    </source>
</evidence>
<organism evidence="4 5">
    <name type="scientific">Drosophila simulans</name>
    <name type="common">Fruit fly</name>
    <dbReference type="NCBI Taxonomy" id="7240"/>
    <lineage>
        <taxon>Eukaryota</taxon>
        <taxon>Metazoa</taxon>
        <taxon>Ecdysozoa</taxon>
        <taxon>Arthropoda</taxon>
        <taxon>Hexapoda</taxon>
        <taxon>Insecta</taxon>
        <taxon>Pterygota</taxon>
        <taxon>Neoptera</taxon>
        <taxon>Endopterygota</taxon>
        <taxon>Diptera</taxon>
        <taxon>Brachycera</taxon>
        <taxon>Muscomorpha</taxon>
        <taxon>Ephydroidea</taxon>
        <taxon>Drosophilidae</taxon>
        <taxon>Drosophila</taxon>
        <taxon>Sophophora</taxon>
    </lineage>
</organism>
<protein>
    <submittedName>
        <fullName evidence="4">GD16730</fullName>
    </submittedName>
</protein>
<dbReference type="AlphaFoldDB" id="B4R2B6"/>
<keyword evidence="5" id="KW-1185">Reference proteome</keyword>
<accession>B4R2B6</accession>
<feature type="region of interest" description="Disordered" evidence="1">
    <location>
        <begin position="93"/>
        <end position="125"/>
    </location>
</feature>
<keyword evidence="2" id="KW-0472">Membrane</keyword>
<sequence length="143" mass="16527">MTHKIAVKWFTIFLVQEVLAAQQPAISKSRSFSLESIPTNVLIISSVVLITCTWIGCAYFMANRHQKAVQYLQSQLDELWLLQAKPSVWPHAPFIPNAREQNPSEYIPPRDPEEQEKEADESRERAEKAMAFLETFNKHKDKE</sequence>
<evidence type="ECO:0000256" key="1">
    <source>
        <dbReference type="SAM" id="MobiDB-lite"/>
    </source>
</evidence>
<dbReference type="PhylomeDB" id="B4R2B6"/>
<keyword evidence="3" id="KW-0732">Signal</keyword>